<reference evidence="2 3" key="1">
    <citation type="submission" date="2018-08" db="EMBL/GenBank/DDBJ databases">
        <title>Henriciella mobilis sp. nov., isolated from seawater.</title>
        <authorList>
            <person name="Cheng H."/>
            <person name="Wu Y.-H."/>
            <person name="Xu X.-W."/>
            <person name="Guo L.-L."/>
        </authorList>
    </citation>
    <scope>NUCLEOTIDE SEQUENCE [LARGE SCALE GENOMIC DNA]</scope>
    <source>
        <strain evidence="2 3">CCUG67844</strain>
    </source>
</reference>
<keyword evidence="1" id="KW-0732">Signal</keyword>
<sequence length="181" mass="19521">MINDVVFRQGKPFRNIIMNKNKVATLAIICSATIPAAFAANWQPYGQHSAEAPRSIFAQENDGVATLLSCNADGQLTAMISFEGGDLSRKMKANAPFRRTVDVNVIRDGVDDGKSLWTMIPAVDLVHSKSHGDAGKIYNATILGEDVTMNIQREGEVALVLPEVDDVFRAFAATCSPPAAE</sequence>
<dbReference type="OrthoDB" id="7620244at2"/>
<dbReference type="EMBL" id="QWGA01000007">
    <property type="protein sequence ID" value="RIJ28972.1"/>
    <property type="molecule type" value="Genomic_DNA"/>
</dbReference>
<comment type="caution">
    <text evidence="2">The sequence shown here is derived from an EMBL/GenBank/DDBJ whole genome shotgun (WGS) entry which is preliminary data.</text>
</comment>
<feature type="signal peptide" evidence="1">
    <location>
        <begin position="1"/>
        <end position="39"/>
    </location>
</feature>
<feature type="chain" id="PRO_5017379075" evidence="1">
    <location>
        <begin position="40"/>
        <end position="181"/>
    </location>
</feature>
<gene>
    <name evidence="2" type="ORF">D1222_11425</name>
</gene>
<evidence type="ECO:0000313" key="3">
    <source>
        <dbReference type="Proteomes" id="UP000265845"/>
    </source>
</evidence>
<dbReference type="Proteomes" id="UP000265845">
    <property type="component" value="Unassembled WGS sequence"/>
</dbReference>
<evidence type="ECO:0000313" key="2">
    <source>
        <dbReference type="EMBL" id="RIJ28972.1"/>
    </source>
</evidence>
<dbReference type="AlphaFoldDB" id="A0A399RGP4"/>
<evidence type="ECO:0000256" key="1">
    <source>
        <dbReference type="SAM" id="SignalP"/>
    </source>
</evidence>
<keyword evidence="3" id="KW-1185">Reference proteome</keyword>
<organism evidence="2 3">
    <name type="scientific">Henriciella algicola</name>
    <dbReference type="NCBI Taxonomy" id="1608422"/>
    <lineage>
        <taxon>Bacteria</taxon>
        <taxon>Pseudomonadati</taxon>
        <taxon>Pseudomonadota</taxon>
        <taxon>Alphaproteobacteria</taxon>
        <taxon>Hyphomonadales</taxon>
        <taxon>Hyphomonadaceae</taxon>
        <taxon>Henriciella</taxon>
    </lineage>
</organism>
<proteinExistence type="predicted"/>
<protein>
    <submittedName>
        <fullName evidence="2">Uncharacterized protein</fullName>
    </submittedName>
</protein>
<dbReference type="RefSeq" id="WP_119454388.1">
    <property type="nucleotide sequence ID" value="NZ_QWGA01000007.1"/>
</dbReference>
<accession>A0A399RGP4</accession>
<name>A0A399RGP4_9PROT</name>